<dbReference type="SMART" id="SM00448">
    <property type="entry name" value="REC"/>
    <property type="match status" value="1"/>
</dbReference>
<dbReference type="InterPro" id="IPR005467">
    <property type="entry name" value="His_kinase_dom"/>
</dbReference>
<dbReference type="InterPro" id="IPR001789">
    <property type="entry name" value="Sig_transdc_resp-reg_receiver"/>
</dbReference>
<dbReference type="SUPFAM" id="SSF47384">
    <property type="entry name" value="Homodimeric domain of signal transducing histidine kinase"/>
    <property type="match status" value="1"/>
</dbReference>
<dbReference type="PROSITE" id="PS50109">
    <property type="entry name" value="HIS_KIN"/>
    <property type="match status" value="1"/>
</dbReference>
<dbReference type="InterPro" id="IPR036097">
    <property type="entry name" value="HisK_dim/P_sf"/>
</dbReference>
<dbReference type="GO" id="GO:0000155">
    <property type="term" value="F:phosphorelay sensor kinase activity"/>
    <property type="evidence" value="ECO:0007669"/>
    <property type="project" value="InterPro"/>
</dbReference>
<evidence type="ECO:0000259" key="7">
    <source>
        <dbReference type="PROSITE" id="PS50109"/>
    </source>
</evidence>
<dbReference type="Gene3D" id="3.40.50.2300">
    <property type="match status" value="1"/>
</dbReference>
<reference evidence="10" key="1">
    <citation type="submission" date="2016-10" db="EMBL/GenBank/DDBJ databases">
        <authorList>
            <person name="Varghese N."/>
            <person name="Submissions S."/>
        </authorList>
    </citation>
    <scope>NUCLEOTIDE SEQUENCE [LARGE SCALE GENOMIC DNA]</scope>
    <source>
        <strain evidence="10">ATCC 700689</strain>
    </source>
</reference>
<dbReference type="Pfam" id="PF00072">
    <property type="entry name" value="Response_reg"/>
    <property type="match status" value="1"/>
</dbReference>
<dbReference type="InterPro" id="IPR036890">
    <property type="entry name" value="HATPase_C_sf"/>
</dbReference>
<dbReference type="SMART" id="SM00065">
    <property type="entry name" value="GAF"/>
    <property type="match status" value="1"/>
</dbReference>
<dbReference type="SMART" id="SM00388">
    <property type="entry name" value="HisKA"/>
    <property type="match status" value="1"/>
</dbReference>
<evidence type="ECO:0000256" key="4">
    <source>
        <dbReference type="ARBA" id="ARBA00022679"/>
    </source>
</evidence>
<dbReference type="PRINTS" id="PR00344">
    <property type="entry name" value="BCTRLSENSOR"/>
</dbReference>
<dbReference type="EC" id="2.7.13.3" evidence="2"/>
<feature type="domain" description="Histidine kinase" evidence="7">
    <location>
        <begin position="210"/>
        <end position="428"/>
    </location>
</feature>
<dbReference type="InterPro" id="IPR004358">
    <property type="entry name" value="Sig_transdc_His_kin-like_C"/>
</dbReference>
<evidence type="ECO:0000313" key="9">
    <source>
        <dbReference type="EMBL" id="SDG25071.1"/>
    </source>
</evidence>
<comment type="catalytic activity">
    <reaction evidence="1">
        <text>ATP + protein L-histidine = ADP + protein N-phospho-L-histidine.</text>
        <dbReference type="EC" id="2.7.13.3"/>
    </reaction>
</comment>
<dbReference type="CDD" id="cd00156">
    <property type="entry name" value="REC"/>
    <property type="match status" value="1"/>
</dbReference>
<evidence type="ECO:0000313" key="10">
    <source>
        <dbReference type="Proteomes" id="UP000182894"/>
    </source>
</evidence>
<dbReference type="SUPFAM" id="SSF52172">
    <property type="entry name" value="CheY-like"/>
    <property type="match status" value="1"/>
</dbReference>
<keyword evidence="5" id="KW-0418">Kinase</keyword>
<dbReference type="EMBL" id="FNCO01000001">
    <property type="protein sequence ID" value="SDG25071.1"/>
    <property type="molecule type" value="Genomic_DNA"/>
</dbReference>
<keyword evidence="10" id="KW-1185">Reference proteome</keyword>
<dbReference type="InterPro" id="IPR003661">
    <property type="entry name" value="HisK_dim/P_dom"/>
</dbReference>
<feature type="domain" description="Response regulatory" evidence="8">
    <location>
        <begin position="451"/>
        <end position="564"/>
    </location>
</feature>
<dbReference type="Gene3D" id="3.30.450.40">
    <property type="match status" value="1"/>
</dbReference>
<keyword evidence="3 6" id="KW-0597">Phosphoprotein</keyword>
<protein>
    <recommendedName>
        <fullName evidence="2">histidine kinase</fullName>
        <ecNumber evidence="2">2.7.13.3</ecNumber>
    </recommendedName>
</protein>
<dbReference type="SUPFAM" id="SSF55781">
    <property type="entry name" value="GAF domain-like"/>
    <property type="match status" value="1"/>
</dbReference>
<dbReference type="InterPro" id="IPR011006">
    <property type="entry name" value="CheY-like_superfamily"/>
</dbReference>
<evidence type="ECO:0000256" key="6">
    <source>
        <dbReference type="PROSITE-ProRule" id="PRU00169"/>
    </source>
</evidence>
<evidence type="ECO:0000256" key="2">
    <source>
        <dbReference type="ARBA" id="ARBA00012438"/>
    </source>
</evidence>
<evidence type="ECO:0000256" key="3">
    <source>
        <dbReference type="ARBA" id="ARBA00022553"/>
    </source>
</evidence>
<evidence type="ECO:0000259" key="8">
    <source>
        <dbReference type="PROSITE" id="PS50110"/>
    </source>
</evidence>
<name>A0A1G7SQ54_9PSED</name>
<dbReference type="PANTHER" id="PTHR43065:SF42">
    <property type="entry name" value="TWO-COMPONENT SENSOR PPRA"/>
    <property type="match status" value="1"/>
</dbReference>
<dbReference type="SMART" id="SM00387">
    <property type="entry name" value="HATPase_c"/>
    <property type="match status" value="1"/>
</dbReference>
<dbReference type="PROSITE" id="PS50110">
    <property type="entry name" value="RESPONSE_REGULATORY"/>
    <property type="match status" value="1"/>
</dbReference>
<sequence>MTHRPAPLPLDEARRIQALDHLQILDSLPEQAFDDIVELASVVCGTPIALVSLIDDQRQWFKACIGLSVRETHRDQAFCAYAILEPDQLLIVEDAALDQRFANNPLVLSEPFIRFYAGAPIVTDQGHALGTVCVIDTVPRTLDARQVGALTALARQTAALLQLRELSAEKDEQARSLSRKVISALADDQHEHARLRQHQRVSAIGQLTSGIAHDFNNLLQAISASLQFVERKAEKPQDVRRWASVGLQAVNKGASLIAQLLAFTREDPSALTLLDVSAQVRSLEELFNRVLSPDINLQFELDTTPARILCDATQLEAAVLNMLVNARDAMQGTGNIRVATRLLTLGGHELLADGAYVELTVEDDGPGIPPAIASQVFEPFFTTKKEGQGTGLGLSQVYAFAAQAGGSATIQCGMTSGTTVTLLLKVRDRAIEERAHAAPPESAPQTVSAVSVLLVDDDDRLRDVMARLLADAGYEVEAVCSGYAAIEAIRHRPPDIVVSDCAMRDFSGVALARVLRDIRPGLPILLLTGHADLDAVRASCEHGAVVLHKPVSLEHLIAGIESQLSPVSV</sequence>
<evidence type="ECO:0000256" key="5">
    <source>
        <dbReference type="ARBA" id="ARBA00022777"/>
    </source>
</evidence>
<dbReference type="Pfam" id="PF02518">
    <property type="entry name" value="HATPase_c"/>
    <property type="match status" value="1"/>
</dbReference>
<dbReference type="Pfam" id="PF01590">
    <property type="entry name" value="GAF"/>
    <property type="match status" value="1"/>
</dbReference>
<dbReference type="STRING" id="89065.SAMN05216605_101523"/>
<dbReference type="AlphaFoldDB" id="A0A1G7SQ54"/>
<feature type="modified residue" description="4-aspartylphosphate" evidence="6">
    <location>
        <position position="500"/>
    </location>
</feature>
<evidence type="ECO:0000256" key="1">
    <source>
        <dbReference type="ARBA" id="ARBA00000085"/>
    </source>
</evidence>
<dbReference type="RefSeq" id="WP_074749889.1">
    <property type="nucleotide sequence ID" value="NZ_FNCO01000001.1"/>
</dbReference>
<organism evidence="9 10">
    <name type="scientific">Pseudomonas abietaniphila</name>
    <dbReference type="NCBI Taxonomy" id="89065"/>
    <lineage>
        <taxon>Bacteria</taxon>
        <taxon>Pseudomonadati</taxon>
        <taxon>Pseudomonadota</taxon>
        <taxon>Gammaproteobacteria</taxon>
        <taxon>Pseudomonadales</taxon>
        <taxon>Pseudomonadaceae</taxon>
        <taxon>Pseudomonas</taxon>
    </lineage>
</organism>
<dbReference type="InterPro" id="IPR003018">
    <property type="entry name" value="GAF"/>
</dbReference>
<accession>A0A1G7SQ54</accession>
<dbReference type="PANTHER" id="PTHR43065">
    <property type="entry name" value="SENSOR HISTIDINE KINASE"/>
    <property type="match status" value="1"/>
</dbReference>
<gene>
    <name evidence="9" type="ORF">SAMN05216605_101523</name>
</gene>
<dbReference type="InterPro" id="IPR029016">
    <property type="entry name" value="GAF-like_dom_sf"/>
</dbReference>
<dbReference type="InterPro" id="IPR003594">
    <property type="entry name" value="HATPase_dom"/>
</dbReference>
<keyword evidence="4" id="KW-0808">Transferase</keyword>
<dbReference type="Gene3D" id="3.30.565.10">
    <property type="entry name" value="Histidine kinase-like ATPase, C-terminal domain"/>
    <property type="match status" value="1"/>
</dbReference>
<dbReference type="Gene3D" id="1.10.287.130">
    <property type="match status" value="1"/>
</dbReference>
<dbReference type="Proteomes" id="UP000182894">
    <property type="component" value="Unassembled WGS sequence"/>
</dbReference>
<proteinExistence type="predicted"/>
<dbReference type="SUPFAM" id="SSF55874">
    <property type="entry name" value="ATPase domain of HSP90 chaperone/DNA topoisomerase II/histidine kinase"/>
    <property type="match status" value="1"/>
</dbReference>